<protein>
    <submittedName>
        <fullName evidence="2">Uncharacterized protein</fullName>
    </submittedName>
</protein>
<comment type="caution">
    <text evidence="2">The sequence shown here is derived from an EMBL/GenBank/DDBJ whole genome shotgun (WGS) entry which is preliminary data.</text>
</comment>
<proteinExistence type="predicted"/>
<evidence type="ECO:0000256" key="1">
    <source>
        <dbReference type="SAM" id="MobiDB-lite"/>
    </source>
</evidence>
<organism evidence="2 3">
    <name type="scientific">Galactobacter caseinivorans</name>
    <dbReference type="NCBI Taxonomy" id="2676123"/>
    <lineage>
        <taxon>Bacteria</taxon>
        <taxon>Bacillati</taxon>
        <taxon>Actinomycetota</taxon>
        <taxon>Actinomycetes</taxon>
        <taxon>Micrococcales</taxon>
        <taxon>Micrococcaceae</taxon>
        <taxon>Galactobacter</taxon>
    </lineage>
</organism>
<dbReference type="RefSeq" id="WP_121485639.1">
    <property type="nucleotide sequence ID" value="NZ_QQXL01000006.1"/>
</dbReference>
<dbReference type="Proteomes" id="UP000273119">
    <property type="component" value="Unassembled WGS sequence"/>
</dbReference>
<dbReference type="EMBL" id="QQXL01000006">
    <property type="protein sequence ID" value="RKW69967.1"/>
    <property type="molecule type" value="Genomic_DNA"/>
</dbReference>
<name>A0A496PHK4_9MICC</name>
<evidence type="ECO:0000313" key="2">
    <source>
        <dbReference type="EMBL" id="RKW69967.1"/>
    </source>
</evidence>
<gene>
    <name evidence="2" type="ORF">DWQ67_10935</name>
</gene>
<keyword evidence="3" id="KW-1185">Reference proteome</keyword>
<dbReference type="AlphaFoldDB" id="A0A496PHK4"/>
<accession>A0A496PHK4</accession>
<feature type="region of interest" description="Disordered" evidence="1">
    <location>
        <begin position="414"/>
        <end position="459"/>
    </location>
</feature>
<evidence type="ECO:0000313" key="3">
    <source>
        <dbReference type="Proteomes" id="UP000273119"/>
    </source>
</evidence>
<sequence>MSHVPEVSVAVRKRLYAARQIVEELGWSGTSAEEAEQLPLGTPAQQKKVLSAVRVGALDWWESIVQPAHPDDPVLAHAEYQPLAGDWSFRTGQDYGRLSLLALRIGVSASHVPELAMWWDRPQLEAALRILKGGSREESLRIVAALARLHGTWTGPDQELAFLAVRLMAQIGPEDGNGGPAPAISARNYTQLWLWEADLALLPKDVKRWEGLRSQDLLLVSEDMLRESADDVLSTAMLLGTRPKGPLAEVFAQVAGRGWISRQRAVDLLVQALEGAIQPADRKEWCRVATEDMAVTAAELRPYVPALLVTATLSPAETSALIPVLVAAAQEADLPELAQAYLGATSRRVQQRVVEALARRAATSGGAGQSGEGVAAQIDAMLVPLLGSPDRALVGAVENLRAAWARALPDAEGAGAAADAPGAGGTQGAPTPSGAGVDGTQRTDPLEDVTGWWRPTPPVWEMPRWPGQAESPEELSELGIELAATEFGATGFFFDSVRYWLPREPQRTRAALAQQPPEGGPIAVQQLGMWARGQAFGEEENPEEYLYRELSPAVLAGLESPPVTLSTPSWRDGSLEAEELVGRLEMKRDRGEQARLADLMLALTRLDARTVSPELVARAEACDVQLRDDEGTVLERGAGAHAAAAMRTPLVEPALVAVDVGAPSQRIIHDRRWLVNVGPAGCWVRGIEPLPEAFRPAESTLNDTLATHLYQVPAWTQTGSMYLGRSLQWPAIHPARALAHRSEPLPGPVIAALLAAPVVGPAQWREEVAEATLLAWERGLLRPGAADVRYYGWLKRPESLGAFAAYALQVSEEGLASLLWPFLDDLLTVSVEGLRLLSGSTEVAQALERLAPAARAAVASGQVSDDVLRVPGLRALALRPGKSAAVMAARAAVRAVDGEHGGRDHHAAKNVPVESQLAPVESQLAPVESQLAPTASLAVLDDQQFSARWRVGSADRVVPDDGTVLRVRPAYKRHRGLGRDEPTGAVEVLVGLPGEAGALVVNEAGSDWWAEMGRVGGYAADGWTREALLSTPADAPIPNSSAQDEQYEDRRWLVPNALSGQLESVKPVSHHEHGGWQPSGNRLIGPAQLACGLAGFVGGTRQSKGQPGVLARAVGECAFPPEMMRAAVRTVLPAPEVTPLRWIAVLEEYPETISGLWPLAEVLLENAASTPKPPSWLNRLLDALLSQADLLRAAVARDLVSVPWAGLDALADRPGKTAALTKARALREALCGSRSIP</sequence>
<reference evidence="2 3" key="1">
    <citation type="submission" date="2018-07" db="EMBL/GenBank/DDBJ databases">
        <title>Arthrobacter sp. nov., isolated from raw cow's milk with high bacterial count.</title>
        <authorList>
            <person name="Hahne J."/>
            <person name="Isele D."/>
            <person name="Lipski A."/>
        </authorList>
    </citation>
    <scope>NUCLEOTIDE SEQUENCE [LARGE SCALE GENOMIC DNA]</scope>
    <source>
        <strain evidence="2 3">JZ R-183</strain>
    </source>
</reference>